<comment type="caution">
    <text evidence="1">The sequence shown here is derived from an EMBL/GenBank/DDBJ whole genome shotgun (WGS) entry which is preliminary data.</text>
</comment>
<reference evidence="1 2" key="1">
    <citation type="submission" date="2021-03" db="EMBL/GenBank/DDBJ databases">
        <authorList>
            <person name="Peeters C."/>
        </authorList>
    </citation>
    <scope>NUCLEOTIDE SEQUENCE [LARGE SCALE GENOMIC DNA]</scope>
    <source>
        <strain evidence="1 2">LMG 26411</strain>
    </source>
</reference>
<dbReference type="Proteomes" id="UP000672657">
    <property type="component" value="Unassembled WGS sequence"/>
</dbReference>
<accession>A0ABM8TTU4</accession>
<evidence type="ECO:0000313" key="2">
    <source>
        <dbReference type="Proteomes" id="UP000672657"/>
    </source>
</evidence>
<proteinExistence type="predicted"/>
<dbReference type="EMBL" id="CAJPVI010000067">
    <property type="protein sequence ID" value="CAG2159886.1"/>
    <property type="molecule type" value="Genomic_DNA"/>
</dbReference>
<sequence length="283" mass="31239">MTWFMSIPRHILVGSGRGRWFVVLGWRRCFAGVAGGISFGRSGGGVLGRRRCFAGVAGDLLFCPSDKRVGRKARRCRWPSIPRRQWFKRLWTPAMVVGRSNLLRHVSQNLCLARHGFWTIPKTDSGTAFQHGQWWDAFGCAARASSSGGKLINVADVRGSFFALRPCMRGRLHRGVVCPGPTRSDLSSARSAAEGDCTMPLAAGSTDACRARPISAVFPLTVVPHAAGSVIHSEAHTRTTPLAHYDKNSPLWGNQNAFLVTFVARTKVTRRLRRRNSRASEER</sequence>
<name>A0ABM8TTU4_9BURK</name>
<organism evidence="1 2">
    <name type="scientific">Cupriavidus numazuensis</name>
    <dbReference type="NCBI Taxonomy" id="221992"/>
    <lineage>
        <taxon>Bacteria</taxon>
        <taxon>Pseudomonadati</taxon>
        <taxon>Pseudomonadota</taxon>
        <taxon>Betaproteobacteria</taxon>
        <taxon>Burkholderiales</taxon>
        <taxon>Burkholderiaceae</taxon>
        <taxon>Cupriavidus</taxon>
    </lineage>
</organism>
<keyword evidence="2" id="KW-1185">Reference proteome</keyword>
<evidence type="ECO:0000313" key="1">
    <source>
        <dbReference type="EMBL" id="CAG2159886.1"/>
    </source>
</evidence>
<protein>
    <submittedName>
        <fullName evidence="1">Uncharacterized protein</fullName>
    </submittedName>
</protein>
<gene>
    <name evidence="1" type="ORF">LMG26411_07057</name>
</gene>